<accession>A0A1M6YBV6</accession>
<evidence type="ECO:0000313" key="3">
    <source>
        <dbReference type="Proteomes" id="UP000184248"/>
    </source>
</evidence>
<sequence>MVWPRISRAHLDTGTLLLAAGLSAWLLWRPELIQGLPLGLRLPLVVLGFWALGTSFARPLVEEVGMHRLERLVNAGWSHGALWGFALVLVGRAWLL</sequence>
<feature type="transmembrane region" description="Helical" evidence="1">
    <location>
        <begin position="72"/>
        <end position="95"/>
    </location>
</feature>
<keyword evidence="1" id="KW-0812">Transmembrane</keyword>
<reference evidence="3" key="1">
    <citation type="submission" date="2016-11" db="EMBL/GenBank/DDBJ databases">
        <authorList>
            <person name="Varghese N."/>
            <person name="Submissions S."/>
        </authorList>
    </citation>
    <scope>NUCLEOTIDE SEQUENCE [LARGE SCALE GENOMIC DNA]</scope>
    <source>
        <strain evidence="3">ALO Sharm</strain>
    </source>
</reference>
<gene>
    <name evidence="2" type="ORF">SAMN05192556_108127</name>
</gene>
<evidence type="ECO:0000313" key="2">
    <source>
        <dbReference type="EMBL" id="SHL15797.1"/>
    </source>
</evidence>
<dbReference type="EMBL" id="FRAL01000008">
    <property type="protein sequence ID" value="SHL15797.1"/>
    <property type="molecule type" value="Genomic_DNA"/>
</dbReference>
<evidence type="ECO:0000256" key="1">
    <source>
        <dbReference type="SAM" id="Phobius"/>
    </source>
</evidence>
<feature type="transmembrane region" description="Helical" evidence="1">
    <location>
        <begin position="9"/>
        <end position="28"/>
    </location>
</feature>
<protein>
    <submittedName>
        <fullName evidence="2">Uncharacterized protein</fullName>
    </submittedName>
</protein>
<dbReference type="Proteomes" id="UP000184248">
    <property type="component" value="Unassembled WGS sequence"/>
</dbReference>
<organism evidence="2 3">
    <name type="scientific">Halomonas caseinilytica</name>
    <dbReference type="NCBI Taxonomy" id="438744"/>
    <lineage>
        <taxon>Bacteria</taxon>
        <taxon>Pseudomonadati</taxon>
        <taxon>Pseudomonadota</taxon>
        <taxon>Gammaproteobacteria</taxon>
        <taxon>Oceanospirillales</taxon>
        <taxon>Halomonadaceae</taxon>
        <taxon>Halomonas</taxon>
    </lineage>
</organism>
<proteinExistence type="predicted"/>
<feature type="transmembrane region" description="Helical" evidence="1">
    <location>
        <begin position="40"/>
        <end position="60"/>
    </location>
</feature>
<keyword evidence="1" id="KW-1133">Transmembrane helix</keyword>
<dbReference type="AlphaFoldDB" id="A0A1M6YBV6"/>
<keyword evidence="3" id="KW-1185">Reference proteome</keyword>
<keyword evidence="1" id="KW-0472">Membrane</keyword>
<name>A0A1M6YBV6_9GAMM</name>